<dbReference type="VEuPathDB" id="FungiDB:H257_15743"/>
<evidence type="ECO:0000313" key="5">
    <source>
        <dbReference type="Proteomes" id="UP000283543"/>
    </source>
</evidence>
<dbReference type="EMBL" id="QUTB01009186">
    <property type="protein sequence ID" value="RHY41209.1"/>
    <property type="molecule type" value="Genomic_DNA"/>
</dbReference>
<comment type="caution">
    <text evidence="3">The sequence shown here is derived from an EMBL/GenBank/DDBJ whole genome shotgun (WGS) entry which is preliminary data.</text>
</comment>
<dbReference type="Proteomes" id="UP000283543">
    <property type="component" value="Unassembled WGS sequence"/>
</dbReference>
<evidence type="ECO:0000313" key="4">
    <source>
        <dbReference type="Proteomes" id="UP000265716"/>
    </source>
</evidence>
<accession>A0A397CMZ6</accession>
<dbReference type="EMBL" id="QUTC01007210">
    <property type="protein sequence ID" value="RHY48580.1"/>
    <property type="molecule type" value="Genomic_DNA"/>
</dbReference>
<organism evidence="3 4">
    <name type="scientific">Aphanomyces astaci</name>
    <name type="common">Crayfish plague agent</name>
    <dbReference type="NCBI Taxonomy" id="112090"/>
    <lineage>
        <taxon>Eukaryota</taxon>
        <taxon>Sar</taxon>
        <taxon>Stramenopiles</taxon>
        <taxon>Oomycota</taxon>
        <taxon>Saprolegniomycetes</taxon>
        <taxon>Saprolegniales</taxon>
        <taxon>Verrucalvaceae</taxon>
        <taxon>Aphanomyces</taxon>
    </lineage>
</organism>
<evidence type="ECO:0000313" key="2">
    <source>
        <dbReference type="EMBL" id="RHY41209.1"/>
    </source>
</evidence>
<reference evidence="4 5" key="1">
    <citation type="submission" date="2018-08" db="EMBL/GenBank/DDBJ databases">
        <title>Aphanomyces genome sequencing and annotation.</title>
        <authorList>
            <person name="Minardi D."/>
            <person name="Oidtmann B."/>
            <person name="Van Der Giezen M."/>
            <person name="Studholme D.J."/>
        </authorList>
    </citation>
    <scope>NUCLEOTIDE SEQUENCE [LARGE SCALE GENOMIC DNA]</scope>
    <source>
        <strain evidence="3 4">SA</strain>
        <strain evidence="2 5">Si</strain>
    </source>
</reference>
<feature type="region of interest" description="Disordered" evidence="1">
    <location>
        <begin position="201"/>
        <end position="222"/>
    </location>
</feature>
<dbReference type="AlphaFoldDB" id="A0A397CMZ6"/>
<protein>
    <submittedName>
        <fullName evidence="3">Uncharacterized protein</fullName>
    </submittedName>
</protein>
<feature type="non-terminal residue" evidence="3">
    <location>
        <position position="1"/>
    </location>
</feature>
<proteinExistence type="predicted"/>
<evidence type="ECO:0000313" key="3">
    <source>
        <dbReference type="EMBL" id="RHY48580.1"/>
    </source>
</evidence>
<gene>
    <name evidence="2" type="ORF">DYB34_011834</name>
    <name evidence="3" type="ORF">DYB38_011607</name>
</gene>
<dbReference type="Proteomes" id="UP000265716">
    <property type="component" value="Unassembled WGS sequence"/>
</dbReference>
<name>A0A397CMZ6_APHAT</name>
<evidence type="ECO:0000256" key="1">
    <source>
        <dbReference type="SAM" id="MobiDB-lite"/>
    </source>
</evidence>
<sequence length="222" mass="25281">TEKVKAALTREQNTLVAQLVANEVMEDMLEFMLEGWVFGERESHTLASDPDELKDMNEAKAKFGTPFDKWTPIEVDAQATQCRGKAVQAGSAVATVLNETEQALKFGLFCMTLMYFRGLSLLQKQKNVWNTHASKPPPPTNKLDKPSLLQGERARQANRQRYLQLDAANVKAKIGLNRKYLREQERMAAYRQKLYAQHRLAKQETRASTHVRAHSYNELSTN</sequence>